<sequence>MSEKEAQCLLGHGICPNECGLHKNAAEITTAMGANFDPAKSRRRIVFADAFNQDVTVVQVAGVMAKCARESCPQERKPSKLTLDFPKPIG</sequence>
<proteinExistence type="predicted"/>
<dbReference type="STRING" id="1797737.A2196_01680"/>
<reference evidence="1 2" key="1">
    <citation type="journal article" date="2016" name="Nat. Commun.">
        <title>Thousands of microbial genomes shed light on interconnected biogeochemical processes in an aquifer system.</title>
        <authorList>
            <person name="Anantharaman K."/>
            <person name="Brown C.T."/>
            <person name="Hug L.A."/>
            <person name="Sharon I."/>
            <person name="Castelle C.J."/>
            <person name="Probst A.J."/>
            <person name="Thomas B.C."/>
            <person name="Singh A."/>
            <person name="Wilkins M.J."/>
            <person name="Karaoz U."/>
            <person name="Brodie E.L."/>
            <person name="Williams K.H."/>
            <person name="Hubbard S.S."/>
            <person name="Banfield J.F."/>
        </authorList>
    </citation>
    <scope>NUCLEOTIDE SEQUENCE [LARGE SCALE GENOMIC DNA]</scope>
</reference>
<protein>
    <submittedName>
        <fullName evidence="1">Uncharacterized protein</fullName>
    </submittedName>
</protein>
<accession>A0A1F5HEL1</accession>
<organism evidence="1 2">
    <name type="scientific">Candidatus Curtissbacteria bacterium RIFOXYA1_FULL_41_14</name>
    <dbReference type="NCBI Taxonomy" id="1797737"/>
    <lineage>
        <taxon>Bacteria</taxon>
        <taxon>Candidatus Curtissiibacteriota</taxon>
    </lineage>
</organism>
<gene>
    <name evidence="1" type="ORF">A2196_01680</name>
</gene>
<name>A0A1F5HEL1_9BACT</name>
<dbReference type="Proteomes" id="UP000176751">
    <property type="component" value="Unassembled WGS sequence"/>
</dbReference>
<comment type="caution">
    <text evidence="1">The sequence shown here is derived from an EMBL/GenBank/DDBJ whole genome shotgun (WGS) entry which is preliminary data.</text>
</comment>
<evidence type="ECO:0000313" key="2">
    <source>
        <dbReference type="Proteomes" id="UP000176751"/>
    </source>
</evidence>
<evidence type="ECO:0000313" key="1">
    <source>
        <dbReference type="EMBL" id="OGE02520.1"/>
    </source>
</evidence>
<dbReference type="EMBL" id="MFCA01000013">
    <property type="protein sequence ID" value="OGE02520.1"/>
    <property type="molecule type" value="Genomic_DNA"/>
</dbReference>
<dbReference type="AlphaFoldDB" id="A0A1F5HEL1"/>